<gene>
    <name evidence="1" type="ORF">GCM10023094_20170</name>
</gene>
<protein>
    <submittedName>
        <fullName evidence="1">Uncharacterized protein</fullName>
    </submittedName>
</protein>
<proteinExistence type="predicted"/>
<reference evidence="2" key="1">
    <citation type="journal article" date="2019" name="Int. J. Syst. Evol. Microbiol.">
        <title>The Global Catalogue of Microorganisms (GCM) 10K type strain sequencing project: providing services to taxonomists for standard genome sequencing and annotation.</title>
        <authorList>
            <consortium name="The Broad Institute Genomics Platform"/>
            <consortium name="The Broad Institute Genome Sequencing Center for Infectious Disease"/>
            <person name="Wu L."/>
            <person name="Ma J."/>
        </authorList>
    </citation>
    <scope>NUCLEOTIDE SEQUENCE [LARGE SCALE GENOMIC DNA]</scope>
    <source>
        <strain evidence="2">JCM 32206</strain>
    </source>
</reference>
<dbReference type="Proteomes" id="UP001501183">
    <property type="component" value="Unassembled WGS sequence"/>
</dbReference>
<name>A0ABP8P1G3_9NOCA</name>
<evidence type="ECO:0000313" key="2">
    <source>
        <dbReference type="Proteomes" id="UP001501183"/>
    </source>
</evidence>
<accession>A0ABP8P1G3</accession>
<dbReference type="RefSeq" id="WP_345344290.1">
    <property type="nucleotide sequence ID" value="NZ_BAABFB010000030.1"/>
</dbReference>
<keyword evidence="2" id="KW-1185">Reference proteome</keyword>
<evidence type="ECO:0000313" key="1">
    <source>
        <dbReference type="EMBL" id="GAA4477619.1"/>
    </source>
</evidence>
<organism evidence="1 2">
    <name type="scientific">Rhodococcus olei</name>
    <dbReference type="NCBI Taxonomy" id="2161675"/>
    <lineage>
        <taxon>Bacteria</taxon>
        <taxon>Bacillati</taxon>
        <taxon>Actinomycetota</taxon>
        <taxon>Actinomycetes</taxon>
        <taxon>Mycobacteriales</taxon>
        <taxon>Nocardiaceae</taxon>
        <taxon>Rhodococcus</taxon>
    </lineage>
</organism>
<comment type="caution">
    <text evidence="1">The sequence shown here is derived from an EMBL/GenBank/DDBJ whole genome shotgun (WGS) entry which is preliminary data.</text>
</comment>
<dbReference type="EMBL" id="BAABFB010000030">
    <property type="protein sequence ID" value="GAA4477619.1"/>
    <property type="molecule type" value="Genomic_DNA"/>
</dbReference>
<sequence length="149" mass="15238">MPTIVPGYGDALPSLLLVDPATTAELRLFGALHLAGVAATPEGRHGAGQKLFGARIVADPAPEWTDLRRFVRAIVAFGPRAWEATLGALSLEPSGFVHGGTVSSAGDRPVTVLGCLPLDDPGLTDAMLAETLSVAQRAAGLSWGCGGRG</sequence>